<dbReference type="RefSeq" id="WP_139717193.1">
    <property type="nucleotide sequence ID" value="NZ_CP040871.1"/>
</dbReference>
<proteinExistence type="predicted"/>
<evidence type="ECO:0000256" key="1">
    <source>
        <dbReference type="SAM" id="SignalP"/>
    </source>
</evidence>
<evidence type="ECO:0000313" key="2">
    <source>
        <dbReference type="EMBL" id="QDA58076.1"/>
    </source>
</evidence>
<organism evidence="2 3">
    <name type="scientific">Thermomonas aquatica</name>
    <dbReference type="NCBI Taxonomy" id="2202149"/>
    <lineage>
        <taxon>Bacteria</taxon>
        <taxon>Pseudomonadati</taxon>
        <taxon>Pseudomonadota</taxon>
        <taxon>Gammaproteobacteria</taxon>
        <taxon>Lysobacterales</taxon>
        <taxon>Lysobacteraceae</taxon>
        <taxon>Thermomonas</taxon>
    </lineage>
</organism>
<dbReference type="InterPro" id="IPR021732">
    <property type="entry name" value="DUF3301"/>
</dbReference>
<dbReference type="Proteomes" id="UP000308149">
    <property type="component" value="Chromosome"/>
</dbReference>
<keyword evidence="3" id="KW-1185">Reference proteome</keyword>
<reference evidence="2 3" key="1">
    <citation type="submission" date="2019-06" db="EMBL/GenBank/DDBJ databases">
        <title>Thermomonas aquatica sp. nov., isolated from an industrial wastewater treatment plant.</title>
        <authorList>
            <person name="Jeon J.H."/>
            <person name="Park D.-S."/>
        </authorList>
    </citation>
    <scope>NUCLEOTIDE SEQUENCE [LARGE SCALE GENOMIC DNA]</scope>
    <source>
        <strain evidence="2 3">SY21</strain>
    </source>
</reference>
<name>A0A5B7ZU72_9GAMM</name>
<dbReference type="Pfam" id="PF11743">
    <property type="entry name" value="DUF3301"/>
    <property type="match status" value="1"/>
</dbReference>
<dbReference type="KEGG" id="thes:FHQ07_12535"/>
<keyword evidence="1" id="KW-0732">Signal</keyword>
<dbReference type="OrthoDB" id="5959530at2"/>
<sequence length="112" mass="12277">MPSLLILMVVGVAAFFIFTAARAAAERAADIGRDACHAAGVQWLDQSVHATGMRLRRHDNGWLGVERSFRFEYSEDGQNRHVGRVVLLGEKLVGFSGPSRAAQAVVRNFPLQ</sequence>
<evidence type="ECO:0000313" key="3">
    <source>
        <dbReference type="Proteomes" id="UP000308149"/>
    </source>
</evidence>
<accession>A0A5B7ZU72</accession>
<dbReference type="AlphaFoldDB" id="A0A5B7ZU72"/>
<feature type="signal peptide" evidence="1">
    <location>
        <begin position="1"/>
        <end position="23"/>
    </location>
</feature>
<gene>
    <name evidence="2" type="ORF">FHQ07_12535</name>
</gene>
<feature type="chain" id="PRO_5023042901" evidence="1">
    <location>
        <begin position="24"/>
        <end position="112"/>
    </location>
</feature>
<dbReference type="EMBL" id="CP040871">
    <property type="protein sequence ID" value="QDA58076.1"/>
    <property type="molecule type" value="Genomic_DNA"/>
</dbReference>
<protein>
    <submittedName>
        <fullName evidence="2">DUF3301 domain-containing protein</fullName>
    </submittedName>
</protein>